<dbReference type="InterPro" id="IPR014044">
    <property type="entry name" value="CAP_dom"/>
</dbReference>
<dbReference type="InterPro" id="IPR007253">
    <property type="entry name" value="Cell_wall-bd_2"/>
</dbReference>
<evidence type="ECO:0000313" key="4">
    <source>
        <dbReference type="EMBL" id="OXZ36638.1"/>
    </source>
</evidence>
<keyword evidence="2" id="KW-0732">Signal</keyword>
<evidence type="ECO:0000256" key="1">
    <source>
        <dbReference type="SAM" id="MobiDB-lite"/>
    </source>
</evidence>
<gene>
    <name evidence="4" type="ORF">B9N56_08260</name>
</gene>
<dbReference type="AlphaFoldDB" id="A0A233VW60"/>
<accession>A0A233VW60</accession>
<dbReference type="Proteomes" id="UP000215361">
    <property type="component" value="Unassembled WGS sequence"/>
</dbReference>
<protein>
    <submittedName>
        <fullName evidence="4">N-acetylmuramoyl-L-alanine amidase</fullName>
    </submittedName>
</protein>
<comment type="caution">
    <text evidence="4">The sequence shown here is derived from an EMBL/GenBank/DDBJ whole genome shotgun (WGS) entry which is preliminary data.</text>
</comment>
<proteinExistence type="predicted"/>
<dbReference type="RefSeq" id="WP_094203021.1">
    <property type="nucleotide sequence ID" value="NZ_CAUPFM010000018.1"/>
</dbReference>
<evidence type="ECO:0000313" key="5">
    <source>
        <dbReference type="Proteomes" id="UP000215361"/>
    </source>
</evidence>
<name>A0A233VW60_FINMA</name>
<dbReference type="Gene3D" id="3.40.33.10">
    <property type="entry name" value="CAP"/>
    <property type="match status" value="1"/>
</dbReference>
<feature type="region of interest" description="Disordered" evidence="1">
    <location>
        <begin position="300"/>
        <end position="349"/>
    </location>
</feature>
<dbReference type="InterPro" id="IPR035940">
    <property type="entry name" value="CAP_sf"/>
</dbReference>
<evidence type="ECO:0000256" key="2">
    <source>
        <dbReference type="SAM" id="SignalP"/>
    </source>
</evidence>
<dbReference type="Pfam" id="PF00188">
    <property type="entry name" value="CAP"/>
    <property type="match status" value="1"/>
</dbReference>
<feature type="compositionally biased region" description="Basic and acidic residues" evidence="1">
    <location>
        <begin position="305"/>
        <end position="346"/>
    </location>
</feature>
<feature type="signal peptide" evidence="2">
    <location>
        <begin position="1"/>
        <end position="26"/>
    </location>
</feature>
<dbReference type="Pfam" id="PF04122">
    <property type="entry name" value="CW_binding_2"/>
    <property type="match status" value="3"/>
</dbReference>
<dbReference type="PANTHER" id="PTHR30032">
    <property type="entry name" value="N-ACETYLMURAMOYL-L-ALANINE AMIDASE-RELATED"/>
    <property type="match status" value="1"/>
</dbReference>
<feature type="chain" id="PRO_5011969049" evidence="2">
    <location>
        <begin position="27"/>
        <end position="525"/>
    </location>
</feature>
<dbReference type="Gene3D" id="3.40.50.12090">
    <property type="match status" value="3"/>
</dbReference>
<dbReference type="EMBL" id="NDYI01000024">
    <property type="protein sequence ID" value="OXZ36638.1"/>
    <property type="molecule type" value="Genomic_DNA"/>
</dbReference>
<evidence type="ECO:0000259" key="3">
    <source>
        <dbReference type="Pfam" id="PF00188"/>
    </source>
</evidence>
<reference evidence="5" key="1">
    <citation type="submission" date="2017-04" db="EMBL/GenBank/DDBJ databases">
        <title>Finegoldia magna isolated from orthopedic joint implant-associated infections.</title>
        <authorList>
            <person name="Bjorklund S."/>
            <person name="Bruggemann H."/>
            <person name="Jensen A."/>
            <person name="Hellmark B."/>
            <person name="Soderquist B."/>
        </authorList>
    </citation>
    <scope>NUCLEOTIDE SEQUENCE [LARGE SCALE GENOMIC DNA]</scope>
    <source>
        <strain evidence="5">08T492</strain>
    </source>
</reference>
<dbReference type="PANTHER" id="PTHR30032:SF8">
    <property type="entry name" value="GERMINATION-SPECIFIC N-ACETYLMURAMOYL-L-ALANINE AMIDASE"/>
    <property type="match status" value="1"/>
</dbReference>
<feature type="domain" description="SCP" evidence="3">
    <location>
        <begin position="368"/>
        <end position="486"/>
    </location>
</feature>
<sequence>MKNKKILGLMLAGVMLANIVPQVSFADKGVDVERIKGNNRYETSIAISKNAFAKSDKVVVVSGEKFADALTAGNFANQAPVLLTEKSKASSELQKEIDRLGAKEVIIIGGKGSVSKSVEKTLKTKGKKITRISGDDRYETSTKVAEALQSKNIVLANGQNFADALSAAPFAIAKNKTLVLTNGKKLPKGIDAKKVSTIIGGKNSVNIKGLENVDRISGKNRNDTSIEVMKQIGKTEKAVIADGRDYPDALSAAPLAVKMNTGILLSDDSAIDSIKSYIDKAGIKNVTIVGGENSVSKTQYQKLTGEYKPETKPAKPAKTEKKPEKQEKKPEKQEKKPTEQAKRVKDTNLSNFDINTPLSLREEELAKLVNEYRQSKGLKPLKVSKSLTFVARTHNNDQNKYYSESWKDNRGIEANLHSWSNKGKWSPVMYTEDHKHQEGMWNKPKELTNFKVDGYEISAMSDFTREDAASRALNIWKRSTGHNAVITGLKHWNTISVMGVSINGGYADIWFADETTDPAGFFNLN</sequence>
<organism evidence="4 5">
    <name type="scientific">Finegoldia magna</name>
    <name type="common">Peptostreptococcus magnus</name>
    <dbReference type="NCBI Taxonomy" id="1260"/>
    <lineage>
        <taxon>Bacteria</taxon>
        <taxon>Bacillati</taxon>
        <taxon>Bacillota</taxon>
        <taxon>Tissierellia</taxon>
        <taxon>Tissierellales</taxon>
        <taxon>Peptoniphilaceae</taxon>
        <taxon>Finegoldia</taxon>
    </lineage>
</organism>
<dbReference type="InterPro" id="IPR051922">
    <property type="entry name" value="Bact_Sporulation_Assoc"/>
</dbReference>